<accession>U5T2N9</accession>
<keyword evidence="2 5" id="KW-0349">Heme</keyword>
<keyword evidence="7" id="KW-1185">Reference proteome</keyword>
<feature type="binding site" description="distal binding residue" evidence="5">
    <location>
        <position position="69"/>
    </location>
    <ligand>
        <name>heme</name>
        <dbReference type="ChEBI" id="CHEBI:30413"/>
    </ligand>
    <ligandPart>
        <name>Fe</name>
        <dbReference type="ChEBI" id="CHEBI:18248"/>
    </ligandPart>
</feature>
<dbReference type="RefSeq" id="WP_023366328.1">
    <property type="nucleotide sequence ID" value="NC_022664.1"/>
</dbReference>
<evidence type="ECO:0000256" key="2">
    <source>
        <dbReference type="ARBA" id="ARBA00022617"/>
    </source>
</evidence>
<keyword evidence="1" id="KW-0813">Transport</keyword>
<evidence type="ECO:0000256" key="5">
    <source>
        <dbReference type="PIRSR" id="PIRSR601486-1"/>
    </source>
</evidence>
<dbReference type="KEGG" id="spiu:SPICUR_04100"/>
<gene>
    <name evidence="6" type="ORF">SPICUR_04100</name>
</gene>
<dbReference type="AlphaFoldDB" id="U5T2N9"/>
<name>U5T2N9_9GAMM</name>
<dbReference type="GO" id="GO:0019825">
    <property type="term" value="F:oxygen binding"/>
    <property type="evidence" value="ECO:0007669"/>
    <property type="project" value="InterPro"/>
</dbReference>
<keyword evidence="3 5" id="KW-0479">Metal-binding</keyword>
<evidence type="ECO:0008006" key="8">
    <source>
        <dbReference type="Google" id="ProtNLM"/>
    </source>
</evidence>
<dbReference type="Gene3D" id="1.10.490.10">
    <property type="entry name" value="Globins"/>
    <property type="match status" value="1"/>
</dbReference>
<evidence type="ECO:0000256" key="3">
    <source>
        <dbReference type="ARBA" id="ARBA00022723"/>
    </source>
</evidence>
<dbReference type="GO" id="GO:0020037">
    <property type="term" value="F:heme binding"/>
    <property type="evidence" value="ECO:0007669"/>
    <property type="project" value="InterPro"/>
</dbReference>
<evidence type="ECO:0000313" key="6">
    <source>
        <dbReference type="EMBL" id="AGY91804.1"/>
    </source>
</evidence>
<dbReference type="eggNOG" id="COG2346">
    <property type="taxonomic scope" value="Bacteria"/>
</dbReference>
<dbReference type="InterPro" id="IPR012292">
    <property type="entry name" value="Globin/Proto"/>
</dbReference>
<dbReference type="STRING" id="1335757.SPICUR_04100"/>
<dbReference type="GO" id="GO:0046872">
    <property type="term" value="F:metal ion binding"/>
    <property type="evidence" value="ECO:0007669"/>
    <property type="project" value="UniProtKB-KW"/>
</dbReference>
<keyword evidence="4 5" id="KW-0408">Iron</keyword>
<dbReference type="CDD" id="cd08916">
    <property type="entry name" value="TrHb3_P"/>
    <property type="match status" value="1"/>
</dbReference>
<evidence type="ECO:0000313" key="7">
    <source>
        <dbReference type="Proteomes" id="UP000017640"/>
    </source>
</evidence>
<dbReference type="Proteomes" id="UP000017640">
    <property type="component" value="Chromosome"/>
</dbReference>
<dbReference type="InterPro" id="IPR009050">
    <property type="entry name" value="Globin-like_sf"/>
</dbReference>
<dbReference type="SUPFAM" id="SSF46458">
    <property type="entry name" value="Globin-like"/>
    <property type="match status" value="1"/>
</dbReference>
<evidence type="ECO:0000256" key="1">
    <source>
        <dbReference type="ARBA" id="ARBA00022448"/>
    </source>
</evidence>
<proteinExistence type="predicted"/>
<sequence>MTDLDSPQAIHTLVNAFYERLLNDPLMRPVFMETAQIRIEDHLPTIEAYWRKMLLGEQGGYTRHMVARHAAVHAKGPLRHEHFERWGQHFHQTLDAHFQGPMTDRAHVLADRILANLERWLTRSTTSPVP</sequence>
<dbReference type="OrthoDB" id="25954at2"/>
<evidence type="ECO:0000256" key="4">
    <source>
        <dbReference type="ARBA" id="ARBA00023004"/>
    </source>
</evidence>
<dbReference type="InterPro" id="IPR001486">
    <property type="entry name" value="Hemoglobin_trunc"/>
</dbReference>
<reference evidence="6 7" key="1">
    <citation type="journal article" date="2013" name="BMC Genomics">
        <title>Genomes of "Spiribacter", a streamlined, successful halophilic bacterium.</title>
        <authorList>
            <person name="Lopez-Perez M."/>
            <person name="Ghai R."/>
            <person name="Leon M.J."/>
            <person name="Rodriguez-Olmos A."/>
            <person name="Copa-Patino J.L."/>
            <person name="Soliveri J."/>
            <person name="Sanchez-Porro C."/>
            <person name="Ventosa A."/>
            <person name="Rodriguez-Valera F."/>
        </authorList>
    </citation>
    <scope>NUCLEOTIDE SEQUENCE [LARGE SCALE GENOMIC DNA]</scope>
    <source>
        <strain evidence="6 7">UAH-SP71</strain>
    </source>
</reference>
<dbReference type="HOGENOM" id="CLU_104957_3_1_6"/>
<protein>
    <recommendedName>
        <fullName evidence="8">Globin</fullName>
    </recommendedName>
</protein>
<feature type="binding site" description="distal binding residue" evidence="5">
    <location>
        <position position="42"/>
    </location>
    <ligand>
        <name>heme</name>
        <dbReference type="ChEBI" id="CHEBI:30413"/>
    </ligand>
    <ligandPart>
        <name>Fe</name>
        <dbReference type="ChEBI" id="CHEBI:18248"/>
    </ligandPart>
</feature>
<dbReference type="EMBL" id="CP005990">
    <property type="protein sequence ID" value="AGY91804.1"/>
    <property type="molecule type" value="Genomic_DNA"/>
</dbReference>
<organism evidence="6 7">
    <name type="scientific">Spiribacter curvatus</name>
    <dbReference type="NCBI Taxonomy" id="1335757"/>
    <lineage>
        <taxon>Bacteria</taxon>
        <taxon>Pseudomonadati</taxon>
        <taxon>Pseudomonadota</taxon>
        <taxon>Gammaproteobacteria</taxon>
        <taxon>Chromatiales</taxon>
        <taxon>Ectothiorhodospiraceae</taxon>
        <taxon>Spiribacter</taxon>
    </lineage>
</organism>
<dbReference type="Pfam" id="PF01152">
    <property type="entry name" value="Bac_globin"/>
    <property type="match status" value="1"/>
</dbReference>